<gene>
    <name evidence="6" type="ORF">PQO05_05400</name>
</gene>
<dbReference type="Pfam" id="PF13426">
    <property type="entry name" value="PAS_9"/>
    <property type="match status" value="1"/>
</dbReference>
<dbReference type="Gene3D" id="3.30.450.20">
    <property type="entry name" value="PAS domain"/>
    <property type="match status" value="1"/>
</dbReference>
<evidence type="ECO:0000256" key="1">
    <source>
        <dbReference type="ARBA" id="ARBA00022630"/>
    </source>
</evidence>
<dbReference type="SMART" id="SM00086">
    <property type="entry name" value="PAC"/>
    <property type="match status" value="1"/>
</dbReference>
<dbReference type="RefSeq" id="WP_273631653.1">
    <property type="nucleotide sequence ID" value="NZ_CP117167.1"/>
</dbReference>
<evidence type="ECO:0000313" key="6">
    <source>
        <dbReference type="EMBL" id="WCT13368.1"/>
    </source>
</evidence>
<sequence>MKPSNDLSYILNNSDGFNPELLTLALNSSVVSVLVTDNRLYDNPIIYCNKAFENVTGYNREEVIGLNCRFLQGQQRDLENVIAIRRGLREGTDVEVVIRNFKKDGTAFYNELHISPVRNSSGAITHFIGIQLDVTNRERNIQETGCKTPVQKEKRLKGFLSVLRLLLPFK</sequence>
<dbReference type="SMART" id="SM00091">
    <property type="entry name" value="PAS"/>
    <property type="match status" value="1"/>
</dbReference>
<name>A0ABY7TAN0_9SPHI</name>
<dbReference type="InterPro" id="IPR000700">
    <property type="entry name" value="PAS-assoc_C"/>
</dbReference>
<evidence type="ECO:0000259" key="4">
    <source>
        <dbReference type="PROSITE" id="PS50112"/>
    </source>
</evidence>
<dbReference type="SUPFAM" id="SSF55785">
    <property type="entry name" value="PYP-like sensor domain (PAS domain)"/>
    <property type="match status" value="1"/>
</dbReference>
<dbReference type="NCBIfam" id="TIGR00229">
    <property type="entry name" value="sensory_box"/>
    <property type="match status" value="1"/>
</dbReference>
<dbReference type="InterPro" id="IPR000014">
    <property type="entry name" value="PAS"/>
</dbReference>
<evidence type="ECO:0000256" key="2">
    <source>
        <dbReference type="ARBA" id="ARBA00022643"/>
    </source>
</evidence>
<organism evidence="6 7">
    <name type="scientific">Mucilaginibacter jinjuensis</name>
    <dbReference type="NCBI Taxonomy" id="1176721"/>
    <lineage>
        <taxon>Bacteria</taxon>
        <taxon>Pseudomonadati</taxon>
        <taxon>Bacteroidota</taxon>
        <taxon>Sphingobacteriia</taxon>
        <taxon>Sphingobacteriales</taxon>
        <taxon>Sphingobacteriaceae</taxon>
        <taxon>Mucilaginibacter</taxon>
    </lineage>
</organism>
<dbReference type="InterPro" id="IPR035965">
    <property type="entry name" value="PAS-like_dom_sf"/>
</dbReference>
<protein>
    <submittedName>
        <fullName evidence="6">PAS domain-containing protein</fullName>
    </submittedName>
</protein>
<keyword evidence="1" id="KW-0285">Flavoprotein</keyword>
<dbReference type="CDD" id="cd00130">
    <property type="entry name" value="PAS"/>
    <property type="match status" value="1"/>
</dbReference>
<keyword evidence="3" id="KW-0157">Chromophore</keyword>
<dbReference type="PROSITE" id="PS50112">
    <property type="entry name" value="PAS"/>
    <property type="match status" value="1"/>
</dbReference>
<dbReference type="InterPro" id="IPR001610">
    <property type="entry name" value="PAC"/>
</dbReference>
<reference evidence="6 7" key="1">
    <citation type="submission" date="2023-02" db="EMBL/GenBank/DDBJ databases">
        <title>Genome sequence of Mucilaginibacter jinjuensis strain KACC 16571.</title>
        <authorList>
            <person name="Kim S."/>
            <person name="Heo J."/>
            <person name="Kwon S.-W."/>
        </authorList>
    </citation>
    <scope>NUCLEOTIDE SEQUENCE [LARGE SCALE GENOMIC DNA]</scope>
    <source>
        <strain evidence="6 7">KACC 16571</strain>
    </source>
</reference>
<evidence type="ECO:0000259" key="5">
    <source>
        <dbReference type="PROSITE" id="PS50113"/>
    </source>
</evidence>
<dbReference type="PANTHER" id="PTHR47429">
    <property type="entry name" value="PROTEIN TWIN LOV 1"/>
    <property type="match status" value="1"/>
</dbReference>
<dbReference type="Proteomes" id="UP001216139">
    <property type="component" value="Chromosome"/>
</dbReference>
<dbReference type="PANTHER" id="PTHR47429:SF2">
    <property type="entry name" value="PROTEIN TWIN LOV 1"/>
    <property type="match status" value="1"/>
</dbReference>
<keyword evidence="2" id="KW-0288">FMN</keyword>
<feature type="domain" description="PAC" evidence="5">
    <location>
        <begin position="92"/>
        <end position="146"/>
    </location>
</feature>
<dbReference type="EMBL" id="CP117167">
    <property type="protein sequence ID" value="WCT13368.1"/>
    <property type="molecule type" value="Genomic_DNA"/>
</dbReference>
<feature type="domain" description="PAS" evidence="4">
    <location>
        <begin position="18"/>
        <end position="65"/>
    </location>
</feature>
<evidence type="ECO:0000256" key="3">
    <source>
        <dbReference type="ARBA" id="ARBA00022991"/>
    </source>
</evidence>
<accession>A0ABY7TAN0</accession>
<dbReference type="PROSITE" id="PS50113">
    <property type="entry name" value="PAC"/>
    <property type="match status" value="1"/>
</dbReference>
<evidence type="ECO:0000313" key="7">
    <source>
        <dbReference type="Proteomes" id="UP001216139"/>
    </source>
</evidence>
<keyword evidence="7" id="KW-1185">Reference proteome</keyword>
<proteinExistence type="predicted"/>